<keyword evidence="3" id="KW-0223">Dioxygenase</keyword>
<keyword evidence="8" id="KW-1185">Reference proteome</keyword>
<comment type="cofactor">
    <cofactor evidence="1">
        <name>Fe(2+)</name>
        <dbReference type="ChEBI" id="CHEBI:29033"/>
    </cofactor>
</comment>
<sequence length="201" mass="22340">RLRQRLQDPLVTSSSYSSAEVKAWLAALTITESFWNAITAASAPELFEAGSSAMSKVLQEVIALKQLKSTAVSEWPSIFSGLEVIVNRVTLSHRDPGGSATLQDMLVSLGTGHAAKITLPDVRAELDYFPGTMLFISGLVLEHSVGPWDCGERFVIAHFMKDKVHDRMGVPRPAYPRQDYFLEMIEGDAPSKRPRKRVRRR</sequence>
<evidence type="ECO:0000256" key="1">
    <source>
        <dbReference type="ARBA" id="ARBA00001954"/>
    </source>
</evidence>
<evidence type="ECO:0000256" key="5">
    <source>
        <dbReference type="ARBA" id="ARBA00023004"/>
    </source>
</evidence>
<evidence type="ECO:0000313" key="8">
    <source>
        <dbReference type="Proteomes" id="UP000054485"/>
    </source>
</evidence>
<dbReference type="OrthoDB" id="3200752at2759"/>
<feature type="non-terminal residue" evidence="7">
    <location>
        <position position="1"/>
    </location>
</feature>
<dbReference type="Pfam" id="PF12851">
    <property type="entry name" value="Tet_JBP"/>
    <property type="match status" value="1"/>
</dbReference>
<gene>
    <name evidence="7" type="ORF">CY34DRAFT_98440</name>
</gene>
<keyword evidence="2" id="KW-0479">Metal-binding</keyword>
<evidence type="ECO:0000313" key="7">
    <source>
        <dbReference type="EMBL" id="KIK34189.1"/>
    </source>
</evidence>
<reference evidence="8" key="2">
    <citation type="submission" date="2015-01" db="EMBL/GenBank/DDBJ databases">
        <title>Evolutionary Origins and Diversification of the Mycorrhizal Mutualists.</title>
        <authorList>
            <consortium name="DOE Joint Genome Institute"/>
            <consortium name="Mycorrhizal Genomics Consortium"/>
            <person name="Kohler A."/>
            <person name="Kuo A."/>
            <person name="Nagy L.G."/>
            <person name="Floudas D."/>
            <person name="Copeland A."/>
            <person name="Barry K.W."/>
            <person name="Cichocki N."/>
            <person name="Veneault-Fourrey C."/>
            <person name="LaButti K."/>
            <person name="Lindquist E.A."/>
            <person name="Lipzen A."/>
            <person name="Lundell T."/>
            <person name="Morin E."/>
            <person name="Murat C."/>
            <person name="Riley R."/>
            <person name="Ohm R."/>
            <person name="Sun H."/>
            <person name="Tunlid A."/>
            <person name="Henrissat B."/>
            <person name="Grigoriev I.V."/>
            <person name="Hibbett D.S."/>
            <person name="Martin F."/>
        </authorList>
    </citation>
    <scope>NUCLEOTIDE SEQUENCE [LARGE SCALE GENOMIC DNA]</scope>
    <source>
        <strain evidence="8">UH-Slu-Lm8-n1</strain>
    </source>
</reference>
<reference evidence="7 8" key="1">
    <citation type="submission" date="2014-04" db="EMBL/GenBank/DDBJ databases">
        <authorList>
            <consortium name="DOE Joint Genome Institute"/>
            <person name="Kuo A."/>
            <person name="Ruytinx J."/>
            <person name="Rineau F."/>
            <person name="Colpaert J."/>
            <person name="Kohler A."/>
            <person name="Nagy L.G."/>
            <person name="Floudas D."/>
            <person name="Copeland A."/>
            <person name="Barry K.W."/>
            <person name="Cichocki N."/>
            <person name="Veneault-Fourrey C."/>
            <person name="LaButti K."/>
            <person name="Lindquist E.A."/>
            <person name="Lipzen A."/>
            <person name="Lundell T."/>
            <person name="Morin E."/>
            <person name="Murat C."/>
            <person name="Sun H."/>
            <person name="Tunlid A."/>
            <person name="Henrissat B."/>
            <person name="Grigoriev I.V."/>
            <person name="Hibbett D.S."/>
            <person name="Martin F."/>
            <person name="Nordberg H.P."/>
            <person name="Cantor M.N."/>
            <person name="Hua S.X."/>
        </authorList>
    </citation>
    <scope>NUCLEOTIDE SEQUENCE [LARGE SCALE GENOMIC DNA]</scope>
    <source>
        <strain evidence="7 8">UH-Slu-Lm8-n1</strain>
    </source>
</reference>
<dbReference type="Gene3D" id="3.60.130.30">
    <property type="match status" value="1"/>
</dbReference>
<dbReference type="HOGENOM" id="CLU_039070_2_0_1"/>
<name>A0A0D0A7R6_9AGAM</name>
<dbReference type="AlphaFoldDB" id="A0A0D0A7R6"/>
<evidence type="ECO:0000256" key="3">
    <source>
        <dbReference type="ARBA" id="ARBA00022964"/>
    </source>
</evidence>
<dbReference type="EMBL" id="KN835795">
    <property type="protein sequence ID" value="KIK34189.1"/>
    <property type="molecule type" value="Genomic_DNA"/>
</dbReference>
<organism evidence="7 8">
    <name type="scientific">Suillus luteus UH-Slu-Lm8-n1</name>
    <dbReference type="NCBI Taxonomy" id="930992"/>
    <lineage>
        <taxon>Eukaryota</taxon>
        <taxon>Fungi</taxon>
        <taxon>Dikarya</taxon>
        <taxon>Basidiomycota</taxon>
        <taxon>Agaricomycotina</taxon>
        <taxon>Agaricomycetes</taxon>
        <taxon>Agaricomycetidae</taxon>
        <taxon>Boletales</taxon>
        <taxon>Suillineae</taxon>
        <taxon>Suillaceae</taxon>
        <taxon>Suillus</taxon>
    </lineage>
</organism>
<evidence type="ECO:0000256" key="4">
    <source>
        <dbReference type="ARBA" id="ARBA00023002"/>
    </source>
</evidence>
<evidence type="ECO:0000259" key="6">
    <source>
        <dbReference type="Pfam" id="PF12851"/>
    </source>
</evidence>
<keyword evidence="4" id="KW-0560">Oxidoreductase</keyword>
<dbReference type="GO" id="GO:0051213">
    <property type="term" value="F:dioxygenase activity"/>
    <property type="evidence" value="ECO:0007669"/>
    <property type="project" value="UniProtKB-KW"/>
</dbReference>
<dbReference type="GO" id="GO:0046872">
    <property type="term" value="F:metal ion binding"/>
    <property type="evidence" value="ECO:0007669"/>
    <property type="project" value="UniProtKB-KW"/>
</dbReference>
<dbReference type="Proteomes" id="UP000054485">
    <property type="component" value="Unassembled WGS sequence"/>
</dbReference>
<feature type="domain" description="2OGFeDO JBP1/TET oxygenase" evidence="6">
    <location>
        <begin position="11"/>
        <end position="161"/>
    </location>
</feature>
<evidence type="ECO:0000256" key="2">
    <source>
        <dbReference type="ARBA" id="ARBA00022723"/>
    </source>
</evidence>
<dbReference type="InParanoid" id="A0A0D0A7R6"/>
<accession>A0A0D0A7R6</accession>
<protein>
    <recommendedName>
        <fullName evidence="6">2OGFeDO JBP1/TET oxygenase domain-containing protein</fullName>
    </recommendedName>
</protein>
<proteinExistence type="predicted"/>
<keyword evidence="5" id="KW-0408">Iron</keyword>
<dbReference type="InterPro" id="IPR024779">
    <property type="entry name" value="2OGFeDO_JBP1/TET_oxygenase_dom"/>
</dbReference>